<sequence>MNSELPFKEVSVGYTTTTSQDEESVVKESPANPGAEPTTLLGRYINLPSVINFELCTQAAWETIAITFQFSLLNGGPASMVYGGIIAGFGASAVAISLAEMASMDPAVGAQYRWSANFAPAAPRFWGLIQGWLTVAAWIFTTAAGPASLANIVEALIIFNNDSYVPERWHVALLMWFFILVPFVLNLWLRKVLNALESLGGIIHVIFFIVNIIVLSVLARRSTTDFVFKTLTHDISGWTNPGVAFGLGLLTMTFPLGGADGILHMADEIKSVRTRMPISIISATVSNAILQFAFTICLLFTIGDVDAVTNTTTGLPIVEVYYLATGSKAASTFLVVMMFIVVLVGTSNSFASVTRLTWSFARDKGLPFSSFFSQLHPKFHIPFNSLALISFICFILSLIYIGSSTAYNAIISLSAMGLHISYFFPIFFFSLRKIRGPRLAFGPFSLPRWGLPINLFALSYLIFVIIWMPFPAVRPVTGETMNYAGPLFGAIVLGALLDWFISGRKRFQIPVARRIAED</sequence>
<accession>A0A6A6UNG6</accession>
<feature type="transmembrane region" description="Helical" evidence="7">
    <location>
        <begin position="278"/>
        <end position="302"/>
    </location>
</feature>
<name>A0A6A6UNG6_9PEZI</name>
<feature type="transmembrane region" description="Helical" evidence="7">
    <location>
        <begin position="125"/>
        <end position="149"/>
    </location>
</feature>
<feature type="transmembrane region" description="Helical" evidence="7">
    <location>
        <begin position="169"/>
        <end position="189"/>
    </location>
</feature>
<evidence type="ECO:0000256" key="2">
    <source>
        <dbReference type="ARBA" id="ARBA00022448"/>
    </source>
</evidence>
<evidence type="ECO:0000256" key="3">
    <source>
        <dbReference type="ARBA" id="ARBA00022692"/>
    </source>
</evidence>
<dbReference type="Pfam" id="PF13520">
    <property type="entry name" value="AA_permease_2"/>
    <property type="match status" value="1"/>
</dbReference>
<keyword evidence="2" id="KW-0813">Transport</keyword>
<gene>
    <name evidence="8" type="ORF">BT63DRAFT_431708</name>
</gene>
<dbReference type="EMBL" id="MU004231">
    <property type="protein sequence ID" value="KAF2673819.1"/>
    <property type="molecule type" value="Genomic_DNA"/>
</dbReference>
<evidence type="ECO:0000256" key="5">
    <source>
        <dbReference type="ARBA" id="ARBA00023136"/>
    </source>
</evidence>
<dbReference type="Gene3D" id="1.20.1740.10">
    <property type="entry name" value="Amino acid/polyamine transporter I"/>
    <property type="match status" value="1"/>
</dbReference>
<feature type="transmembrane region" description="Helical" evidence="7">
    <location>
        <begin position="407"/>
        <end position="429"/>
    </location>
</feature>
<dbReference type="PANTHER" id="PTHR45649">
    <property type="entry name" value="AMINO-ACID PERMEASE BAT1"/>
    <property type="match status" value="1"/>
</dbReference>
<dbReference type="GO" id="GO:0022857">
    <property type="term" value="F:transmembrane transporter activity"/>
    <property type="evidence" value="ECO:0007669"/>
    <property type="project" value="InterPro"/>
</dbReference>
<reference evidence="8" key="1">
    <citation type="journal article" date="2020" name="Stud. Mycol.">
        <title>101 Dothideomycetes genomes: a test case for predicting lifestyles and emergence of pathogens.</title>
        <authorList>
            <person name="Haridas S."/>
            <person name="Albert R."/>
            <person name="Binder M."/>
            <person name="Bloem J."/>
            <person name="Labutti K."/>
            <person name="Salamov A."/>
            <person name="Andreopoulos B."/>
            <person name="Baker S."/>
            <person name="Barry K."/>
            <person name="Bills G."/>
            <person name="Bluhm B."/>
            <person name="Cannon C."/>
            <person name="Castanera R."/>
            <person name="Culley D."/>
            <person name="Daum C."/>
            <person name="Ezra D."/>
            <person name="Gonzalez J."/>
            <person name="Henrissat B."/>
            <person name="Kuo A."/>
            <person name="Liang C."/>
            <person name="Lipzen A."/>
            <person name="Lutzoni F."/>
            <person name="Magnuson J."/>
            <person name="Mondo S."/>
            <person name="Nolan M."/>
            <person name="Ohm R."/>
            <person name="Pangilinan J."/>
            <person name="Park H.-J."/>
            <person name="Ramirez L."/>
            <person name="Alfaro M."/>
            <person name="Sun H."/>
            <person name="Tritt A."/>
            <person name="Yoshinaga Y."/>
            <person name="Zwiers L.-H."/>
            <person name="Turgeon B."/>
            <person name="Goodwin S."/>
            <person name="Spatafora J."/>
            <person name="Crous P."/>
            <person name="Grigoriev I."/>
        </authorList>
    </citation>
    <scope>NUCLEOTIDE SEQUENCE</scope>
    <source>
        <strain evidence="8">CBS 115976</strain>
    </source>
</reference>
<feature type="transmembrane region" description="Helical" evidence="7">
    <location>
        <begin position="449"/>
        <end position="470"/>
    </location>
</feature>
<feature type="transmembrane region" description="Helical" evidence="7">
    <location>
        <begin position="80"/>
        <end position="104"/>
    </location>
</feature>
<feature type="transmembrane region" description="Helical" evidence="7">
    <location>
        <begin position="333"/>
        <end position="358"/>
    </location>
</feature>
<dbReference type="PIRSF" id="PIRSF006060">
    <property type="entry name" value="AA_transporter"/>
    <property type="match status" value="1"/>
</dbReference>
<organism evidence="8 9">
    <name type="scientific">Microthyrium microscopicum</name>
    <dbReference type="NCBI Taxonomy" id="703497"/>
    <lineage>
        <taxon>Eukaryota</taxon>
        <taxon>Fungi</taxon>
        <taxon>Dikarya</taxon>
        <taxon>Ascomycota</taxon>
        <taxon>Pezizomycotina</taxon>
        <taxon>Dothideomycetes</taxon>
        <taxon>Dothideomycetes incertae sedis</taxon>
        <taxon>Microthyriales</taxon>
        <taxon>Microthyriaceae</taxon>
        <taxon>Microthyrium</taxon>
    </lineage>
</organism>
<feature type="transmembrane region" description="Helical" evidence="7">
    <location>
        <begin position="482"/>
        <end position="501"/>
    </location>
</feature>
<dbReference type="GO" id="GO:0016020">
    <property type="term" value="C:membrane"/>
    <property type="evidence" value="ECO:0007669"/>
    <property type="project" value="UniProtKB-SubCell"/>
</dbReference>
<dbReference type="InterPro" id="IPR002293">
    <property type="entry name" value="AA/rel_permease1"/>
</dbReference>
<keyword evidence="3 7" id="KW-0812">Transmembrane</keyword>
<dbReference type="OrthoDB" id="3257095at2759"/>
<evidence type="ECO:0000313" key="8">
    <source>
        <dbReference type="EMBL" id="KAF2673819.1"/>
    </source>
</evidence>
<feature type="transmembrane region" description="Helical" evidence="7">
    <location>
        <begin position="201"/>
        <end position="218"/>
    </location>
</feature>
<evidence type="ECO:0000256" key="1">
    <source>
        <dbReference type="ARBA" id="ARBA00004141"/>
    </source>
</evidence>
<protein>
    <submittedName>
        <fullName evidence="8">Amino acid transporter</fullName>
    </submittedName>
</protein>
<dbReference type="AlphaFoldDB" id="A0A6A6UNG6"/>
<keyword evidence="9" id="KW-1185">Reference proteome</keyword>
<evidence type="ECO:0000313" key="9">
    <source>
        <dbReference type="Proteomes" id="UP000799302"/>
    </source>
</evidence>
<evidence type="ECO:0000256" key="7">
    <source>
        <dbReference type="SAM" id="Phobius"/>
    </source>
</evidence>
<evidence type="ECO:0000256" key="4">
    <source>
        <dbReference type="ARBA" id="ARBA00022989"/>
    </source>
</evidence>
<keyword evidence="5 7" id="KW-0472">Membrane</keyword>
<comment type="subcellular location">
    <subcellularLocation>
        <location evidence="1">Membrane</location>
        <topology evidence="1">Multi-pass membrane protein</topology>
    </subcellularLocation>
</comment>
<keyword evidence="4 7" id="KW-1133">Transmembrane helix</keyword>
<evidence type="ECO:0000256" key="6">
    <source>
        <dbReference type="SAM" id="MobiDB-lite"/>
    </source>
</evidence>
<proteinExistence type="predicted"/>
<feature type="transmembrane region" description="Helical" evidence="7">
    <location>
        <begin position="238"/>
        <end position="257"/>
    </location>
</feature>
<dbReference type="PANTHER" id="PTHR45649:SF5">
    <property type="entry name" value="GABA TRANSPORTER (EUROFUNG)-RELATED"/>
    <property type="match status" value="1"/>
</dbReference>
<feature type="region of interest" description="Disordered" evidence="6">
    <location>
        <begin position="1"/>
        <end position="34"/>
    </location>
</feature>
<feature type="transmembrane region" description="Helical" evidence="7">
    <location>
        <begin position="379"/>
        <end position="401"/>
    </location>
</feature>
<dbReference type="Proteomes" id="UP000799302">
    <property type="component" value="Unassembled WGS sequence"/>
</dbReference>